<reference evidence="1" key="1">
    <citation type="submission" date="2009-07" db="EMBL/GenBank/DDBJ databases">
        <authorList>
            <person name="Weinstock G."/>
            <person name="Sodergren E."/>
            <person name="Clifton S."/>
            <person name="Fulton L."/>
            <person name="Fulton B."/>
            <person name="Courtney L."/>
            <person name="Fronick C."/>
            <person name="Harrison M."/>
            <person name="Strong C."/>
            <person name="Farmer C."/>
            <person name="Delahaunty K."/>
            <person name="Markovic C."/>
            <person name="Hall O."/>
            <person name="Minx P."/>
            <person name="Tomlinson C."/>
            <person name="Mitreva M."/>
            <person name="Nelson J."/>
            <person name="Hou S."/>
            <person name="Wollam A."/>
            <person name="Pepin K.H."/>
            <person name="Johnson M."/>
            <person name="Bhonagiri V."/>
            <person name="Nash W.E."/>
            <person name="Warren W."/>
            <person name="Chinwalla A."/>
            <person name="Mardis E.R."/>
            <person name="Wilson R.K."/>
        </authorList>
    </citation>
    <scope>NUCLEOTIDE SEQUENCE [LARGE SCALE GENOMIC DNA]</scope>
    <source>
        <strain evidence="1">ATCC 29256</strain>
    </source>
</reference>
<evidence type="ECO:0000313" key="1">
    <source>
        <dbReference type="EMBL" id="EET45807.1"/>
    </source>
</evidence>
<comment type="caution">
    <text evidence="1">The sequence shown here is derived from an EMBL/GenBank/DDBJ whole genome shotgun (WGS) entry which is preliminary data.</text>
</comment>
<dbReference type="Proteomes" id="UP000005365">
    <property type="component" value="Unassembled WGS sequence"/>
</dbReference>
<name>C6M1X9_NEISI</name>
<proteinExistence type="predicted"/>
<dbReference type="AlphaFoldDB" id="C6M1X9"/>
<protein>
    <submittedName>
        <fullName evidence="1">Uncharacterized protein</fullName>
    </submittedName>
</protein>
<organism evidence="1 2">
    <name type="scientific">Neisseria sicca ATCC 29256</name>
    <dbReference type="NCBI Taxonomy" id="547045"/>
    <lineage>
        <taxon>Bacteria</taxon>
        <taxon>Pseudomonadati</taxon>
        <taxon>Pseudomonadota</taxon>
        <taxon>Betaproteobacteria</taxon>
        <taxon>Neisseriales</taxon>
        <taxon>Neisseriaceae</taxon>
        <taxon>Neisseria</taxon>
    </lineage>
</organism>
<dbReference type="EMBL" id="ACKO02000002">
    <property type="protein sequence ID" value="EET45807.1"/>
    <property type="molecule type" value="Genomic_DNA"/>
</dbReference>
<evidence type="ECO:0000313" key="2">
    <source>
        <dbReference type="Proteomes" id="UP000005365"/>
    </source>
</evidence>
<sequence>MFSHICNKYGKGSSESVSDDPELIANNTIHIVIIYFPDTVSPICKQFGLSLCFPL</sequence>
<accession>C6M1X9</accession>
<gene>
    <name evidence="1" type="ORF">NEISICOT_00517</name>
</gene>
<keyword evidence="2" id="KW-1185">Reference proteome</keyword>